<proteinExistence type="predicted"/>
<feature type="region of interest" description="Disordered" evidence="1">
    <location>
        <begin position="1"/>
        <end position="26"/>
    </location>
</feature>
<feature type="compositionally biased region" description="Polar residues" evidence="1">
    <location>
        <begin position="9"/>
        <end position="18"/>
    </location>
</feature>
<dbReference type="EMBL" id="MN740209">
    <property type="protein sequence ID" value="QHT93650.1"/>
    <property type="molecule type" value="Genomic_DNA"/>
</dbReference>
<accession>A0A6C0IM33</accession>
<sequence>MPSARFSAYKSSITNRGPQSGGSLGGDKKAGLINFSLYSHIPTSQIAPRVSGDCCKDPSKVQK</sequence>
<evidence type="ECO:0000313" key="2">
    <source>
        <dbReference type="EMBL" id="QHT93650.1"/>
    </source>
</evidence>
<protein>
    <submittedName>
        <fullName evidence="2">Uncharacterized protein</fullName>
    </submittedName>
</protein>
<reference evidence="2" key="1">
    <citation type="journal article" date="2020" name="Nature">
        <title>Giant virus diversity and host interactions through global metagenomics.</title>
        <authorList>
            <person name="Schulz F."/>
            <person name="Roux S."/>
            <person name="Paez-Espino D."/>
            <person name="Jungbluth S."/>
            <person name="Walsh D.A."/>
            <person name="Denef V.J."/>
            <person name="McMahon K.D."/>
            <person name="Konstantinidis K.T."/>
            <person name="Eloe-Fadrosh E.A."/>
            <person name="Kyrpides N.C."/>
            <person name="Woyke T."/>
        </authorList>
    </citation>
    <scope>NUCLEOTIDE SEQUENCE</scope>
    <source>
        <strain evidence="2">GVMAG-M-3300024252-29</strain>
    </source>
</reference>
<organism evidence="2">
    <name type="scientific">viral metagenome</name>
    <dbReference type="NCBI Taxonomy" id="1070528"/>
    <lineage>
        <taxon>unclassified sequences</taxon>
        <taxon>metagenomes</taxon>
        <taxon>organismal metagenomes</taxon>
    </lineage>
</organism>
<dbReference type="AlphaFoldDB" id="A0A6C0IM33"/>
<name>A0A6C0IM33_9ZZZZ</name>
<evidence type="ECO:0000256" key="1">
    <source>
        <dbReference type="SAM" id="MobiDB-lite"/>
    </source>
</evidence>